<accession>A0A8H4BMH4</accession>
<protein>
    <submittedName>
        <fullName evidence="1">Uncharacterized protein</fullName>
    </submittedName>
</protein>
<comment type="caution">
    <text evidence="1">The sequence shown here is derived from an EMBL/GenBank/DDBJ whole genome shotgun (WGS) entry which is preliminary data.</text>
</comment>
<name>A0A8H4BMH4_MUCCL</name>
<organism evidence="1 2">
    <name type="scientific">Mucor circinelloides f. lusitanicus</name>
    <name type="common">Mucor racemosus var. lusitanicus</name>
    <dbReference type="NCBI Taxonomy" id="29924"/>
    <lineage>
        <taxon>Eukaryota</taxon>
        <taxon>Fungi</taxon>
        <taxon>Fungi incertae sedis</taxon>
        <taxon>Mucoromycota</taxon>
        <taxon>Mucoromycotina</taxon>
        <taxon>Mucoromycetes</taxon>
        <taxon>Mucorales</taxon>
        <taxon>Mucorineae</taxon>
        <taxon>Mucoraceae</taxon>
        <taxon>Mucor</taxon>
    </lineage>
</organism>
<evidence type="ECO:0000313" key="2">
    <source>
        <dbReference type="Proteomes" id="UP000469890"/>
    </source>
</evidence>
<dbReference type="EMBL" id="JAAECE010000002">
    <property type="protein sequence ID" value="KAF1804923.1"/>
    <property type="molecule type" value="Genomic_DNA"/>
</dbReference>
<proteinExistence type="predicted"/>
<dbReference type="Proteomes" id="UP000469890">
    <property type="component" value="Unassembled WGS sequence"/>
</dbReference>
<gene>
    <name evidence="1" type="ORF">FB192DRAFT_1360197</name>
</gene>
<reference evidence="1 2" key="1">
    <citation type="submission" date="2019-09" db="EMBL/GenBank/DDBJ databases">
        <authorList>
            <consortium name="DOE Joint Genome Institute"/>
            <person name="Mondo S.J."/>
            <person name="Navarro-Mendoza M.I."/>
            <person name="Perez-Arques C."/>
            <person name="Panchal S."/>
            <person name="Nicolas F.E."/>
            <person name="Ganguly P."/>
            <person name="Pangilinan J."/>
            <person name="Grigoriev I."/>
            <person name="Heitman J."/>
            <person name="Sanya K."/>
            <person name="Garre V."/>
        </authorList>
    </citation>
    <scope>NUCLEOTIDE SEQUENCE [LARGE SCALE GENOMIC DNA]</scope>
    <source>
        <strain evidence="1 2">MU402</strain>
    </source>
</reference>
<sequence length="215" mass="24474">MSNHIQIEPATTTCRIKTEYKRSSSLYTCISKLMKMRTEIRKHRTLPNDLFQEKCLLQDDLLEQDDEDDFNEKIQVVDSIKPAAPPASWSHRHTTQLALPPRLNLISNHDFILPLPHPPQEQDFDSSSSTCSSSSCVKLNQQDSDCEDEDEHNYVYGSSDSYSMTLQKLSGISFEDDHPNKTRTNTAVLITLSPCALAAANAARQKRQKIRTFHH</sequence>
<dbReference type="AlphaFoldDB" id="A0A8H4BMH4"/>
<evidence type="ECO:0000313" key="1">
    <source>
        <dbReference type="EMBL" id="KAF1804923.1"/>
    </source>
</evidence>